<dbReference type="HOGENOM" id="CLU_1675744_0_0_9"/>
<protein>
    <recommendedName>
        <fullName evidence="4">Lipoprotein</fullName>
    </recommendedName>
</protein>
<evidence type="ECO:0000313" key="3">
    <source>
        <dbReference type="EMBL" id="CEA00285.1"/>
    </source>
</evidence>
<evidence type="ECO:0000256" key="2">
    <source>
        <dbReference type="SAM" id="SignalP"/>
    </source>
</evidence>
<reference evidence="3" key="1">
    <citation type="submission" date="2014-07" db="EMBL/GenBank/DDBJ databases">
        <authorList>
            <person name="Urmite Genomes Urmite Genomes"/>
        </authorList>
    </citation>
    <scope>NUCLEOTIDE SEQUENCE</scope>
    <source>
        <strain evidence="3">13S34_air</strain>
    </source>
</reference>
<dbReference type="PATRIC" id="fig|1461583.4.peg.527"/>
<feature type="signal peptide" evidence="2">
    <location>
        <begin position="1"/>
        <end position="25"/>
    </location>
</feature>
<evidence type="ECO:0000256" key="1">
    <source>
        <dbReference type="SAM" id="Coils"/>
    </source>
</evidence>
<dbReference type="AlphaFoldDB" id="A0A078M270"/>
<feature type="chain" id="PRO_5038530602" description="Lipoprotein" evidence="2">
    <location>
        <begin position="26"/>
        <end position="157"/>
    </location>
</feature>
<keyword evidence="1" id="KW-0175">Coiled coil</keyword>
<organism evidence="3">
    <name type="scientific">Metalysinibacillus saudimassiliensis</name>
    <dbReference type="NCBI Taxonomy" id="1461583"/>
    <lineage>
        <taxon>Bacteria</taxon>
        <taxon>Bacillati</taxon>
        <taxon>Bacillota</taxon>
        <taxon>Bacilli</taxon>
        <taxon>Bacillales</taxon>
        <taxon>Caryophanaceae</taxon>
        <taxon>Metalysinibacillus</taxon>
    </lineage>
</organism>
<evidence type="ECO:0008006" key="4">
    <source>
        <dbReference type="Google" id="ProtNLM"/>
    </source>
</evidence>
<dbReference type="EMBL" id="LN483073">
    <property type="protein sequence ID" value="CEA00285.1"/>
    <property type="molecule type" value="Genomic_DNA"/>
</dbReference>
<accession>A0A078M270</accession>
<sequence>MKKWMYTFLLIGVLTLTACASSNQASGTFDYLTDSEQNEVAAAKKELSLDEFNKAIEEANQETAKLNDTEEVDLFSGTTYDAYLLTRANLSEESFKQAKDDAIFAAELDYDAYKSVSDALINREAYQKTMVKDGEHDNYGAYAAKSVQYLTAEGSPK</sequence>
<proteinExistence type="predicted"/>
<name>A0A078M270_9BACL</name>
<dbReference type="PROSITE" id="PS51257">
    <property type="entry name" value="PROKAR_LIPOPROTEIN"/>
    <property type="match status" value="1"/>
</dbReference>
<gene>
    <name evidence="3" type="ORF">BN1050_00555</name>
</gene>
<keyword evidence="2" id="KW-0732">Signal</keyword>
<feature type="coiled-coil region" evidence="1">
    <location>
        <begin position="42"/>
        <end position="72"/>
    </location>
</feature>